<dbReference type="PANTHER" id="PTHR31169">
    <property type="entry name" value="OS05G0300700 PROTEIN"/>
    <property type="match status" value="1"/>
</dbReference>
<feature type="compositionally biased region" description="Pro residues" evidence="10">
    <location>
        <begin position="31"/>
        <end position="42"/>
    </location>
</feature>
<dbReference type="AlphaFoldDB" id="A0AA48L761"/>
<feature type="compositionally biased region" description="Basic and acidic residues" evidence="10">
    <location>
        <begin position="85"/>
        <end position="98"/>
    </location>
</feature>
<evidence type="ECO:0000256" key="5">
    <source>
        <dbReference type="ARBA" id="ARBA00022553"/>
    </source>
</evidence>
<dbReference type="EMBL" id="AP028216">
    <property type="protein sequence ID" value="BEI93321.1"/>
    <property type="molecule type" value="Genomic_DNA"/>
</dbReference>
<reference evidence="12" key="1">
    <citation type="journal article" date="2023" name="BMC Genomics">
        <title>Chromosome-level genome assemblies of Cutaneotrichosporon spp. (Trichosporonales, Basidiomycota) reveal imbalanced evolution between nucleotide sequences and chromosome synteny.</title>
        <authorList>
            <person name="Kobayashi Y."/>
            <person name="Kayamori A."/>
            <person name="Aoki K."/>
            <person name="Shiwa Y."/>
            <person name="Matsutani M."/>
            <person name="Fujita N."/>
            <person name="Sugita T."/>
            <person name="Iwasaki W."/>
            <person name="Tanaka N."/>
            <person name="Takashima M."/>
        </authorList>
    </citation>
    <scope>NUCLEOTIDE SEQUENCE</scope>
    <source>
        <strain evidence="12">HIS019</strain>
    </source>
</reference>
<keyword evidence="5" id="KW-0597">Phosphoprotein</keyword>
<feature type="compositionally biased region" description="Polar residues" evidence="10">
    <location>
        <begin position="700"/>
        <end position="711"/>
    </location>
</feature>
<evidence type="ECO:0000256" key="3">
    <source>
        <dbReference type="ARBA" id="ARBA00022490"/>
    </source>
</evidence>
<evidence type="ECO:0000256" key="4">
    <source>
        <dbReference type="ARBA" id="ARBA00022499"/>
    </source>
</evidence>
<keyword evidence="9" id="KW-0539">Nucleus</keyword>
<dbReference type="PANTHER" id="PTHR31169:SF8">
    <property type="entry name" value="ZINC-FINGER DOMAIN OF MONOAMINE-OXIDASE A REPRESSOR R1 PROTEIN"/>
    <property type="match status" value="1"/>
</dbReference>
<gene>
    <name evidence="12" type="ORF">CcaverHIS019_0509490</name>
</gene>
<accession>A0AA48L761</accession>
<dbReference type="GO" id="GO:0006355">
    <property type="term" value="P:regulation of DNA-templated transcription"/>
    <property type="evidence" value="ECO:0007669"/>
    <property type="project" value="InterPro"/>
</dbReference>
<keyword evidence="13" id="KW-1185">Reference proteome</keyword>
<dbReference type="Proteomes" id="UP001233271">
    <property type="component" value="Chromosome 5"/>
</dbReference>
<proteinExistence type="predicted"/>
<feature type="region of interest" description="Disordered" evidence="10">
    <location>
        <begin position="216"/>
        <end position="323"/>
    </location>
</feature>
<feature type="compositionally biased region" description="Basic and acidic residues" evidence="10">
    <location>
        <begin position="274"/>
        <end position="304"/>
    </location>
</feature>
<feature type="compositionally biased region" description="Low complexity" evidence="10">
    <location>
        <begin position="19"/>
        <end position="30"/>
    </location>
</feature>
<evidence type="ECO:0000259" key="11">
    <source>
        <dbReference type="Pfam" id="PF10497"/>
    </source>
</evidence>
<evidence type="ECO:0000313" key="13">
    <source>
        <dbReference type="Proteomes" id="UP001233271"/>
    </source>
</evidence>
<dbReference type="RefSeq" id="XP_060458586.1">
    <property type="nucleotide sequence ID" value="XM_060602165.1"/>
</dbReference>
<keyword evidence="8" id="KW-0804">Transcription</keyword>
<evidence type="ECO:0000256" key="1">
    <source>
        <dbReference type="ARBA" id="ARBA00004123"/>
    </source>
</evidence>
<keyword evidence="3" id="KW-0963">Cytoplasm</keyword>
<dbReference type="InterPro" id="IPR040221">
    <property type="entry name" value="CDCA7/CDA7L"/>
</dbReference>
<feature type="region of interest" description="Disordered" evidence="10">
    <location>
        <begin position="1"/>
        <end position="98"/>
    </location>
</feature>
<protein>
    <recommendedName>
        <fullName evidence="11">Zinc-finger domain-containing protein</fullName>
    </recommendedName>
</protein>
<sequence>MAKSPVSSQPSPMTSNASVPALTAGTTAPTSPSPSPGSPLSPVPDSSSISKKRKAPASGGAKKKAKNDTNAPAPKKGKGKQAQTKAEDKEKPEKEKGTYCHQCRTKIEPDKVLRCTKLRKYTKSTPARACNLAWCERDLRKRYEVDPDEIRERGHNVDAAEAAKHDASKDYVWACPCCLDECQNSTCRIKKGLQPLGDVVKLAAEQDITPLELVAQINADGPEPTTKSRADMFDMTNGHLSDVDAPKAPGSKPPPKKAKTKETAKSKAATKKTATKEAKKTAKTKEKEVPKKAAKKEVPKEKPAPPRVVWPKSDPPDIANIDTRMGREEVEQRMYLREFVCRFRELLKLPDRSLGAFDDFDHPLGETTVRQVASAFLGLIGHNGGMTVRKFYVDSYEPEMDSEIEDLREEMRYADLARFASIYQQVADMLDLKMPPDPTSAARERNEKAMRALLDLGADDEAPAWAMEAGPSTRRGASRLPAPNEVVRMLLALVEYVMHLDIVRFQMDPNVGYSAGDEIRKMSTEQKEEAKRWDAEKKKLNAARVRAKTAADTKAAREKLKEREEEHCLRSRMSAINYRAGLARKSMRFEPLGVDLDGRVYYSLSAREIDRERYRPSFWARGVLIWGRGWGREDDDIPTLVERWMVANTSVDLLAVTRYLTYRWRTKYGEMKLAAEEAVKEEAKKKGKKTPKATPRRPSLKQTLSSRNMANGANKANGYDSDDSELSSPPDDLLEQLTPPGYEPSMQMLEYEQFKLESNMRDVTMFVEALEWKGIRP</sequence>
<feature type="region of interest" description="Disordered" evidence="10">
    <location>
        <begin position="682"/>
        <end position="743"/>
    </location>
</feature>
<dbReference type="InterPro" id="IPR018866">
    <property type="entry name" value="Znf-4CXXC_R1"/>
</dbReference>
<evidence type="ECO:0000256" key="10">
    <source>
        <dbReference type="SAM" id="MobiDB-lite"/>
    </source>
</evidence>
<name>A0AA48L761_9TREE</name>
<feature type="compositionally biased region" description="Basic residues" evidence="10">
    <location>
        <begin position="685"/>
        <end position="699"/>
    </location>
</feature>
<evidence type="ECO:0000256" key="2">
    <source>
        <dbReference type="ARBA" id="ARBA00004496"/>
    </source>
</evidence>
<feature type="compositionally biased region" description="Basic residues" evidence="10">
    <location>
        <begin position="50"/>
        <end position="65"/>
    </location>
</feature>
<evidence type="ECO:0000256" key="8">
    <source>
        <dbReference type="ARBA" id="ARBA00023163"/>
    </source>
</evidence>
<dbReference type="KEGG" id="ccac:CcaHIS019_0509490"/>
<evidence type="ECO:0000256" key="6">
    <source>
        <dbReference type="ARBA" id="ARBA00022843"/>
    </source>
</evidence>
<comment type="subcellular location">
    <subcellularLocation>
        <location evidence="2">Cytoplasm</location>
    </subcellularLocation>
    <subcellularLocation>
        <location evidence="1">Nucleus</location>
    </subcellularLocation>
</comment>
<feature type="compositionally biased region" description="Polar residues" evidence="10">
    <location>
        <begin position="1"/>
        <end position="18"/>
    </location>
</feature>
<keyword evidence="7" id="KW-0805">Transcription regulation</keyword>
<evidence type="ECO:0000256" key="9">
    <source>
        <dbReference type="ARBA" id="ARBA00023242"/>
    </source>
</evidence>
<dbReference type="GO" id="GO:0005634">
    <property type="term" value="C:nucleus"/>
    <property type="evidence" value="ECO:0007669"/>
    <property type="project" value="UniProtKB-SubCell"/>
</dbReference>
<dbReference type="Pfam" id="PF10497">
    <property type="entry name" value="zf-4CXXC_R1"/>
    <property type="match status" value="1"/>
</dbReference>
<evidence type="ECO:0000256" key="7">
    <source>
        <dbReference type="ARBA" id="ARBA00023015"/>
    </source>
</evidence>
<organism evidence="12 13">
    <name type="scientific">Cutaneotrichosporon cavernicola</name>
    <dbReference type="NCBI Taxonomy" id="279322"/>
    <lineage>
        <taxon>Eukaryota</taxon>
        <taxon>Fungi</taxon>
        <taxon>Dikarya</taxon>
        <taxon>Basidiomycota</taxon>
        <taxon>Agaricomycotina</taxon>
        <taxon>Tremellomycetes</taxon>
        <taxon>Trichosporonales</taxon>
        <taxon>Trichosporonaceae</taxon>
        <taxon>Cutaneotrichosporon</taxon>
    </lineage>
</organism>
<keyword evidence="4" id="KW-1017">Isopeptide bond</keyword>
<dbReference type="GO" id="GO:0005737">
    <property type="term" value="C:cytoplasm"/>
    <property type="evidence" value="ECO:0007669"/>
    <property type="project" value="UniProtKB-SubCell"/>
</dbReference>
<evidence type="ECO:0000313" key="12">
    <source>
        <dbReference type="EMBL" id="BEI93321.1"/>
    </source>
</evidence>
<keyword evidence="6" id="KW-0832">Ubl conjugation</keyword>
<feature type="domain" description="Zinc-finger" evidence="11">
    <location>
        <begin position="94"/>
        <end position="206"/>
    </location>
</feature>
<dbReference type="GeneID" id="85497191"/>